<protein>
    <submittedName>
        <fullName evidence="2">Uncharacterized protein</fullName>
    </submittedName>
</protein>
<feature type="compositionally biased region" description="Gly residues" evidence="1">
    <location>
        <begin position="36"/>
        <end position="60"/>
    </location>
</feature>
<gene>
    <name evidence="2" type="ORF">Ani05nite_56760</name>
</gene>
<accession>A0A919JMN0</accession>
<evidence type="ECO:0000313" key="3">
    <source>
        <dbReference type="Proteomes" id="UP000647172"/>
    </source>
</evidence>
<dbReference type="AlphaFoldDB" id="A0A919JMN0"/>
<feature type="region of interest" description="Disordered" evidence="1">
    <location>
        <begin position="1"/>
        <end position="68"/>
    </location>
</feature>
<organism evidence="2 3">
    <name type="scientific">Actinoplanes nipponensis</name>
    <dbReference type="NCBI Taxonomy" id="135950"/>
    <lineage>
        <taxon>Bacteria</taxon>
        <taxon>Bacillati</taxon>
        <taxon>Actinomycetota</taxon>
        <taxon>Actinomycetes</taxon>
        <taxon>Micromonosporales</taxon>
        <taxon>Micromonosporaceae</taxon>
        <taxon>Actinoplanes</taxon>
    </lineage>
</organism>
<reference evidence="2" key="1">
    <citation type="submission" date="2021-01" db="EMBL/GenBank/DDBJ databases">
        <title>Whole genome shotgun sequence of Actinoplanes nipponensis NBRC 14063.</title>
        <authorList>
            <person name="Komaki H."/>
            <person name="Tamura T."/>
        </authorList>
    </citation>
    <scope>NUCLEOTIDE SEQUENCE</scope>
    <source>
        <strain evidence="2">NBRC 14063</strain>
    </source>
</reference>
<proteinExistence type="predicted"/>
<keyword evidence="3" id="KW-1185">Reference proteome</keyword>
<evidence type="ECO:0000256" key="1">
    <source>
        <dbReference type="SAM" id="MobiDB-lite"/>
    </source>
</evidence>
<comment type="caution">
    <text evidence="2">The sequence shown here is derived from an EMBL/GenBank/DDBJ whole genome shotgun (WGS) entry which is preliminary data.</text>
</comment>
<sequence length="148" mass="14508">MLRLNKIGQGAGGRAGRQGRQAGRAGRQAGQAGRAGTQGGQGRQGGQAGRGRQGAGGQAAGGSSKRSRRASCALSCARGVVRSVDAAAGRLGNLVERGGPSGLRLNKIVAVSVLGGVGLGCGALSCGWWGAAAGQLADLVKPGRRSRP</sequence>
<name>A0A919JMN0_9ACTN</name>
<feature type="compositionally biased region" description="Low complexity" evidence="1">
    <location>
        <begin position="18"/>
        <end position="35"/>
    </location>
</feature>
<dbReference type="Proteomes" id="UP000647172">
    <property type="component" value="Unassembled WGS sequence"/>
</dbReference>
<dbReference type="EMBL" id="BOMQ01000065">
    <property type="protein sequence ID" value="GIE52142.1"/>
    <property type="molecule type" value="Genomic_DNA"/>
</dbReference>
<evidence type="ECO:0000313" key="2">
    <source>
        <dbReference type="EMBL" id="GIE52142.1"/>
    </source>
</evidence>